<accession>A0ABT4AQG3</accession>
<organism evidence="2 3">
    <name type="scientific">Archangium lansingense</name>
    <dbReference type="NCBI Taxonomy" id="2995310"/>
    <lineage>
        <taxon>Bacteria</taxon>
        <taxon>Pseudomonadati</taxon>
        <taxon>Myxococcota</taxon>
        <taxon>Myxococcia</taxon>
        <taxon>Myxococcales</taxon>
        <taxon>Cystobacterineae</taxon>
        <taxon>Archangiaceae</taxon>
        <taxon>Archangium</taxon>
    </lineage>
</organism>
<name>A0ABT4AQG3_9BACT</name>
<protein>
    <submittedName>
        <fullName evidence="2">PilZ domain-containing protein</fullName>
    </submittedName>
</protein>
<dbReference type="RefSeq" id="WP_267542037.1">
    <property type="nucleotide sequence ID" value="NZ_JAPNKA010000001.1"/>
</dbReference>
<feature type="domain" description="PilZ" evidence="1">
    <location>
        <begin position="6"/>
        <end position="89"/>
    </location>
</feature>
<dbReference type="Pfam" id="PF07238">
    <property type="entry name" value="PilZ"/>
    <property type="match status" value="1"/>
</dbReference>
<dbReference type="InterPro" id="IPR009875">
    <property type="entry name" value="PilZ_domain"/>
</dbReference>
<dbReference type="Gene3D" id="2.40.10.220">
    <property type="entry name" value="predicted glycosyltransferase like domains"/>
    <property type="match status" value="1"/>
</dbReference>
<dbReference type="EMBL" id="JAPNKA010000001">
    <property type="protein sequence ID" value="MCY1083511.1"/>
    <property type="molecule type" value="Genomic_DNA"/>
</dbReference>
<sequence length="114" mass="12473">MSSEHERRQFRRYPLRLRARLRHGLEEVEAEVLNASVGGCLLMAHLRVEAGALLEVSIPDLQVPPTSMAVVRCTPTDSGFMIATCFESPVADEPALVRQVSEGAGLHPKSVLPN</sequence>
<evidence type="ECO:0000259" key="1">
    <source>
        <dbReference type="Pfam" id="PF07238"/>
    </source>
</evidence>
<reference evidence="2 3" key="1">
    <citation type="submission" date="2022-11" db="EMBL/GenBank/DDBJ databases">
        <title>Minimal conservation of predation-associated metabolite biosynthetic gene clusters underscores biosynthetic potential of Myxococcota including descriptions for ten novel species: Archangium lansinium sp. nov., Myxococcus landrumus sp. nov., Nannocystis bai.</title>
        <authorList>
            <person name="Ahearne A."/>
            <person name="Stevens C."/>
            <person name="Phillips K."/>
        </authorList>
    </citation>
    <scope>NUCLEOTIDE SEQUENCE [LARGE SCALE GENOMIC DNA]</scope>
    <source>
        <strain evidence="2 3">MIWBW</strain>
    </source>
</reference>
<keyword evidence="3" id="KW-1185">Reference proteome</keyword>
<evidence type="ECO:0000313" key="3">
    <source>
        <dbReference type="Proteomes" id="UP001207654"/>
    </source>
</evidence>
<dbReference type="SUPFAM" id="SSF141371">
    <property type="entry name" value="PilZ domain-like"/>
    <property type="match status" value="1"/>
</dbReference>
<proteinExistence type="predicted"/>
<dbReference type="Proteomes" id="UP001207654">
    <property type="component" value="Unassembled WGS sequence"/>
</dbReference>
<gene>
    <name evidence="2" type="ORF">OV287_54645</name>
</gene>
<comment type="caution">
    <text evidence="2">The sequence shown here is derived from an EMBL/GenBank/DDBJ whole genome shotgun (WGS) entry which is preliminary data.</text>
</comment>
<evidence type="ECO:0000313" key="2">
    <source>
        <dbReference type="EMBL" id="MCY1083511.1"/>
    </source>
</evidence>